<evidence type="ECO:0000313" key="12">
    <source>
        <dbReference type="Proteomes" id="UP001056648"/>
    </source>
</evidence>
<evidence type="ECO:0000256" key="6">
    <source>
        <dbReference type="ARBA" id="ARBA00022917"/>
    </source>
</evidence>
<protein>
    <recommendedName>
        <fullName evidence="4 8">Methionyl-tRNA formyltransferase</fullName>
        <ecNumber evidence="3 8">2.1.2.9</ecNumber>
    </recommendedName>
</protein>
<evidence type="ECO:0000256" key="5">
    <source>
        <dbReference type="ARBA" id="ARBA00022679"/>
    </source>
</evidence>
<comment type="similarity">
    <text evidence="2 8">Belongs to the Fmt family.</text>
</comment>
<dbReference type="CDD" id="cd08646">
    <property type="entry name" value="FMT_core_Met-tRNA-FMT_N"/>
    <property type="match status" value="1"/>
</dbReference>
<feature type="binding site" evidence="8">
    <location>
        <begin position="124"/>
        <end position="127"/>
    </location>
    <ligand>
        <name>(6S)-5,6,7,8-tetrahydrofolate</name>
        <dbReference type="ChEBI" id="CHEBI:57453"/>
    </ligand>
</feature>
<feature type="domain" description="Formyl transferase C-terminal" evidence="10">
    <location>
        <begin position="219"/>
        <end position="319"/>
    </location>
</feature>
<feature type="domain" description="Formyl transferase N-terminal" evidence="9">
    <location>
        <begin position="8"/>
        <end position="195"/>
    </location>
</feature>
<dbReference type="InterPro" id="IPR044135">
    <property type="entry name" value="Met-tRNA-FMT_C"/>
</dbReference>
<evidence type="ECO:0000256" key="1">
    <source>
        <dbReference type="ARBA" id="ARBA00002606"/>
    </source>
</evidence>
<dbReference type="InterPro" id="IPR037022">
    <property type="entry name" value="Formyl_trans_C_sf"/>
</dbReference>
<sequence>MTSPDPLRVAFAGTPEFARVALAAIVEAGFPVVAVLTQPDRPAGRGMQLQASPVKQHALTHGLGPILQPRSLRRHGKYPDEAVGAIDALAAQAPDVMVVAAYGLILPAEVLTLPRHGCLNIHASLLPRWRGAAPIHRAIEAGDAQTGITLMQMDEGLDTGAMIAREAVPIGEDTTTGALHDTLAALGGRMIVQALRRLEADGALPAEPQPDDGITYAEKIGKDEARLDLRRPAVELARQIRAFNPFPGASVQIGEAAIKCWKAEPLARAPEHGDAAAGSVLAADAHGVVIACGEGALRITELQKAGGRRLPAQAFLQGTPLPAGTRCAVPDGAA</sequence>
<dbReference type="RefSeq" id="WP_252253241.1">
    <property type="nucleotide sequence ID" value="NZ_CP098736.1"/>
</dbReference>
<evidence type="ECO:0000259" key="10">
    <source>
        <dbReference type="Pfam" id="PF02911"/>
    </source>
</evidence>
<evidence type="ECO:0000256" key="7">
    <source>
        <dbReference type="ARBA" id="ARBA00048558"/>
    </source>
</evidence>
<dbReference type="InterPro" id="IPR011034">
    <property type="entry name" value="Formyl_transferase-like_C_sf"/>
</dbReference>
<dbReference type="InterPro" id="IPR041711">
    <property type="entry name" value="Met-tRNA-FMT_N"/>
</dbReference>
<dbReference type="SUPFAM" id="SSF50486">
    <property type="entry name" value="FMT C-terminal domain-like"/>
    <property type="match status" value="1"/>
</dbReference>
<dbReference type="Proteomes" id="UP001056648">
    <property type="component" value="Chromosome 2"/>
</dbReference>
<name>A0ABY4VS88_9BURK</name>
<dbReference type="CDD" id="cd08704">
    <property type="entry name" value="Met_tRNA_FMT_C"/>
    <property type="match status" value="1"/>
</dbReference>
<dbReference type="GO" id="GO:0004479">
    <property type="term" value="F:methionyl-tRNA formyltransferase activity"/>
    <property type="evidence" value="ECO:0007669"/>
    <property type="project" value="UniProtKB-EC"/>
</dbReference>
<dbReference type="Gene3D" id="3.40.50.170">
    <property type="entry name" value="Formyl transferase, N-terminal domain"/>
    <property type="match status" value="1"/>
</dbReference>
<dbReference type="HAMAP" id="MF_00182">
    <property type="entry name" value="Formyl_trans"/>
    <property type="match status" value="1"/>
</dbReference>
<dbReference type="EC" id="2.1.2.9" evidence="3 8"/>
<dbReference type="InterPro" id="IPR001555">
    <property type="entry name" value="GART_AS"/>
</dbReference>
<dbReference type="InterPro" id="IPR002376">
    <property type="entry name" value="Formyl_transf_N"/>
</dbReference>
<comment type="catalytic activity">
    <reaction evidence="7 8">
        <text>L-methionyl-tRNA(fMet) + (6R)-10-formyltetrahydrofolate = N-formyl-L-methionyl-tRNA(fMet) + (6S)-5,6,7,8-tetrahydrofolate + H(+)</text>
        <dbReference type="Rhea" id="RHEA:24380"/>
        <dbReference type="Rhea" id="RHEA-COMP:9952"/>
        <dbReference type="Rhea" id="RHEA-COMP:9953"/>
        <dbReference type="ChEBI" id="CHEBI:15378"/>
        <dbReference type="ChEBI" id="CHEBI:57453"/>
        <dbReference type="ChEBI" id="CHEBI:78530"/>
        <dbReference type="ChEBI" id="CHEBI:78844"/>
        <dbReference type="ChEBI" id="CHEBI:195366"/>
        <dbReference type="EC" id="2.1.2.9"/>
    </reaction>
</comment>
<organism evidence="11 12">
    <name type="scientific">Cupriavidus gilardii</name>
    <dbReference type="NCBI Taxonomy" id="82541"/>
    <lineage>
        <taxon>Bacteria</taxon>
        <taxon>Pseudomonadati</taxon>
        <taxon>Pseudomonadota</taxon>
        <taxon>Betaproteobacteria</taxon>
        <taxon>Burkholderiales</taxon>
        <taxon>Burkholderiaceae</taxon>
        <taxon>Cupriavidus</taxon>
    </lineage>
</organism>
<evidence type="ECO:0000259" key="9">
    <source>
        <dbReference type="Pfam" id="PF00551"/>
    </source>
</evidence>
<evidence type="ECO:0000256" key="3">
    <source>
        <dbReference type="ARBA" id="ARBA00012261"/>
    </source>
</evidence>
<dbReference type="Pfam" id="PF00551">
    <property type="entry name" value="Formyl_trans_N"/>
    <property type="match status" value="1"/>
</dbReference>
<gene>
    <name evidence="8 11" type="primary">fmt</name>
    <name evidence="11" type="ORF">NDR89_10080</name>
</gene>
<dbReference type="Pfam" id="PF02911">
    <property type="entry name" value="Formyl_trans_C"/>
    <property type="match status" value="1"/>
</dbReference>
<dbReference type="InterPro" id="IPR005793">
    <property type="entry name" value="Formyl_trans_C"/>
</dbReference>
<proteinExistence type="inferred from homology"/>
<keyword evidence="6 8" id="KW-0648">Protein biosynthesis</keyword>
<accession>A0ABY4VS88</accession>
<comment type="function">
    <text evidence="1 8">Attaches a formyl group to the free amino group of methionyl-tRNA(fMet). The formyl group appears to play a dual role in the initiator identity of N-formylmethionyl-tRNA by promoting its recognition by IF2 and preventing the misappropriation of this tRNA by the elongation apparatus.</text>
</comment>
<dbReference type="EMBL" id="CP098736">
    <property type="protein sequence ID" value="USE80154.1"/>
    <property type="molecule type" value="Genomic_DNA"/>
</dbReference>
<dbReference type="Gene3D" id="3.10.25.10">
    <property type="entry name" value="Formyl transferase, C-terminal domain"/>
    <property type="match status" value="1"/>
</dbReference>
<keyword evidence="12" id="KW-1185">Reference proteome</keyword>
<dbReference type="SUPFAM" id="SSF53328">
    <property type="entry name" value="Formyltransferase"/>
    <property type="match status" value="1"/>
</dbReference>
<evidence type="ECO:0000256" key="2">
    <source>
        <dbReference type="ARBA" id="ARBA00010699"/>
    </source>
</evidence>
<evidence type="ECO:0000256" key="4">
    <source>
        <dbReference type="ARBA" id="ARBA00016014"/>
    </source>
</evidence>
<dbReference type="PANTHER" id="PTHR11138">
    <property type="entry name" value="METHIONYL-TRNA FORMYLTRANSFERASE"/>
    <property type="match status" value="1"/>
</dbReference>
<evidence type="ECO:0000256" key="8">
    <source>
        <dbReference type="HAMAP-Rule" id="MF_00182"/>
    </source>
</evidence>
<dbReference type="PANTHER" id="PTHR11138:SF5">
    <property type="entry name" value="METHIONYL-TRNA FORMYLTRANSFERASE, MITOCHONDRIAL"/>
    <property type="match status" value="1"/>
</dbReference>
<dbReference type="PROSITE" id="PS00373">
    <property type="entry name" value="GART"/>
    <property type="match status" value="1"/>
</dbReference>
<reference evidence="11" key="1">
    <citation type="submission" date="2022-06" db="EMBL/GenBank/DDBJ databases">
        <title>Complete genome sequence and characterization of Cupriavidus gilardii QJ1 isolated from contaminating cells.</title>
        <authorList>
            <person name="Qi J."/>
        </authorList>
    </citation>
    <scope>NUCLEOTIDE SEQUENCE</scope>
    <source>
        <strain evidence="11">QJ1</strain>
    </source>
</reference>
<keyword evidence="5 8" id="KW-0808">Transferase</keyword>
<dbReference type="InterPro" id="IPR036477">
    <property type="entry name" value="Formyl_transf_N_sf"/>
</dbReference>
<dbReference type="NCBIfam" id="TIGR00460">
    <property type="entry name" value="fmt"/>
    <property type="match status" value="1"/>
</dbReference>
<dbReference type="InterPro" id="IPR005794">
    <property type="entry name" value="Fmt"/>
</dbReference>
<evidence type="ECO:0000313" key="11">
    <source>
        <dbReference type="EMBL" id="USE80154.1"/>
    </source>
</evidence>